<dbReference type="Proteomes" id="UP001596303">
    <property type="component" value="Unassembled WGS sequence"/>
</dbReference>
<name>A0ABW1S8H0_9PROT</name>
<dbReference type="RefSeq" id="WP_377377256.1">
    <property type="nucleotide sequence ID" value="NZ_JBHSSW010000008.1"/>
</dbReference>
<evidence type="ECO:0000313" key="1">
    <source>
        <dbReference type="EMBL" id="MFC6197816.1"/>
    </source>
</evidence>
<sequence length="148" mass="15713">MADVNPVSFKQFQILIGDGEDPEVFTPRCTINTERSFTITPSYNDVEIPNCTDEDLPSAIFRYATSVTAEVGGSGVMEADDAEFFSEWCLTPTAKNIKVICGTPTAGRQWTFAGKPGPFSPSVSKAGVANAEVSILSHGRITSGAVSA</sequence>
<protein>
    <recommendedName>
        <fullName evidence="3">Phage tail protein</fullName>
    </recommendedName>
</protein>
<proteinExistence type="predicted"/>
<evidence type="ECO:0000313" key="2">
    <source>
        <dbReference type="Proteomes" id="UP001596303"/>
    </source>
</evidence>
<accession>A0ABW1S8H0</accession>
<organism evidence="1 2">
    <name type="scientific">Ponticaulis profundi</name>
    <dbReference type="NCBI Taxonomy" id="2665222"/>
    <lineage>
        <taxon>Bacteria</taxon>
        <taxon>Pseudomonadati</taxon>
        <taxon>Pseudomonadota</taxon>
        <taxon>Alphaproteobacteria</taxon>
        <taxon>Hyphomonadales</taxon>
        <taxon>Hyphomonadaceae</taxon>
        <taxon>Ponticaulis</taxon>
    </lineage>
</organism>
<comment type="caution">
    <text evidence="1">The sequence shown here is derived from an EMBL/GenBank/DDBJ whole genome shotgun (WGS) entry which is preliminary data.</text>
</comment>
<evidence type="ECO:0008006" key="3">
    <source>
        <dbReference type="Google" id="ProtNLM"/>
    </source>
</evidence>
<gene>
    <name evidence="1" type="ORF">ACFQDM_06990</name>
</gene>
<dbReference type="EMBL" id="JBHSSW010000008">
    <property type="protein sequence ID" value="MFC6197816.1"/>
    <property type="molecule type" value="Genomic_DNA"/>
</dbReference>
<keyword evidence="2" id="KW-1185">Reference proteome</keyword>
<reference evidence="2" key="1">
    <citation type="journal article" date="2019" name="Int. J. Syst. Evol. Microbiol.">
        <title>The Global Catalogue of Microorganisms (GCM) 10K type strain sequencing project: providing services to taxonomists for standard genome sequencing and annotation.</title>
        <authorList>
            <consortium name="The Broad Institute Genomics Platform"/>
            <consortium name="The Broad Institute Genome Sequencing Center for Infectious Disease"/>
            <person name="Wu L."/>
            <person name="Ma J."/>
        </authorList>
    </citation>
    <scope>NUCLEOTIDE SEQUENCE [LARGE SCALE GENOMIC DNA]</scope>
    <source>
        <strain evidence="2">CGMCC-1.15741</strain>
    </source>
</reference>